<evidence type="ECO:0000313" key="2">
    <source>
        <dbReference type="EMBL" id="NUC73899.1"/>
    </source>
</evidence>
<comment type="caution">
    <text evidence="1">The sequence shown here is derived from an EMBL/GenBank/DDBJ whole genome shotgun (WGS) entry which is preliminary data.</text>
</comment>
<protein>
    <recommendedName>
        <fullName evidence="5">PRC-barrel domain containing protein</fullName>
    </recommendedName>
</protein>
<gene>
    <name evidence="1" type="ORF">HT576_04410</name>
    <name evidence="2" type="ORF">HTZ84_16595</name>
</gene>
<dbReference type="AlphaFoldDB" id="A0A8J8GHV2"/>
<accession>A0A8J8GHV2</accession>
<evidence type="ECO:0000313" key="1">
    <source>
        <dbReference type="EMBL" id="NUB90278.1"/>
    </source>
</evidence>
<reference evidence="1 4" key="1">
    <citation type="submission" date="2020-06" db="EMBL/GenBank/DDBJ databases">
        <title>Haloterrigena sp. nov., an extremely halophilic archaeon isolated from a saline sediment.</title>
        <authorList>
            <person name="Liu B.-B."/>
        </authorList>
    </citation>
    <scope>NUCLEOTIDE SEQUENCE</scope>
    <source>
        <strain evidence="1">SYSU A121-1</strain>
        <strain evidence="2 4">SYSU A558-1</strain>
    </source>
</reference>
<dbReference type="Gene3D" id="2.30.30.240">
    <property type="entry name" value="PRC-barrel domain"/>
    <property type="match status" value="1"/>
</dbReference>
<name>A0A8J8GHV2_9EURY</name>
<dbReference type="OrthoDB" id="229248at2157"/>
<evidence type="ECO:0000313" key="4">
    <source>
        <dbReference type="Proteomes" id="UP001016761"/>
    </source>
</evidence>
<dbReference type="EMBL" id="JABURA010000001">
    <property type="protein sequence ID" value="NUB90278.1"/>
    <property type="molecule type" value="Genomic_DNA"/>
</dbReference>
<organism evidence="1 3">
    <name type="scientific">Haloterrigena gelatinilytica</name>
    <dbReference type="NCBI Taxonomy" id="2741724"/>
    <lineage>
        <taxon>Archaea</taxon>
        <taxon>Methanobacteriati</taxon>
        <taxon>Methanobacteriota</taxon>
        <taxon>Stenosarchaea group</taxon>
        <taxon>Halobacteria</taxon>
        <taxon>Halobacteriales</taxon>
        <taxon>Natrialbaceae</taxon>
        <taxon>Haloterrigena</taxon>
    </lineage>
</organism>
<dbReference type="Proteomes" id="UP001016761">
    <property type="component" value="Unassembled WGS sequence"/>
</dbReference>
<dbReference type="Proteomes" id="UP000728647">
    <property type="component" value="Unassembled WGS sequence"/>
</dbReference>
<dbReference type="RefSeq" id="WP_174681686.1">
    <property type="nucleotide sequence ID" value="NZ_JABUQZ010000001.1"/>
</dbReference>
<dbReference type="EMBL" id="JABUQZ010000001">
    <property type="protein sequence ID" value="NUC73899.1"/>
    <property type="molecule type" value="Genomic_DNA"/>
</dbReference>
<sequence length="83" mass="9080">MSDEITADEAGKRIVDSNGNEIGVVVDVDADEGTAYVEPEEAKLGGDLKSRLGWGRDAQSEYPLRHDAIAEITDDAIQLREEY</sequence>
<keyword evidence="4" id="KW-1185">Reference proteome</keyword>
<evidence type="ECO:0000313" key="3">
    <source>
        <dbReference type="Proteomes" id="UP000728647"/>
    </source>
</evidence>
<proteinExistence type="predicted"/>
<evidence type="ECO:0008006" key="5">
    <source>
        <dbReference type="Google" id="ProtNLM"/>
    </source>
</evidence>